<gene>
    <name evidence="8" type="ORF">POM88_020958</name>
</gene>
<dbReference type="GO" id="GO:0009908">
    <property type="term" value="P:flower development"/>
    <property type="evidence" value="ECO:0007669"/>
    <property type="project" value="UniProtKB-KW"/>
</dbReference>
<dbReference type="InterPro" id="IPR012474">
    <property type="entry name" value="Frigida"/>
</dbReference>
<evidence type="ECO:0000256" key="2">
    <source>
        <dbReference type="ARBA" id="ARBA00022473"/>
    </source>
</evidence>
<dbReference type="Pfam" id="PF07899">
    <property type="entry name" value="Frigida"/>
    <property type="match status" value="1"/>
</dbReference>
<evidence type="ECO:0000256" key="7">
    <source>
        <dbReference type="SAM" id="MobiDB-lite"/>
    </source>
</evidence>
<accession>A0AAD8MTD0</accession>
<keyword evidence="3 5" id="KW-0221">Differentiation</keyword>
<organism evidence="8 9">
    <name type="scientific">Heracleum sosnowskyi</name>
    <dbReference type="NCBI Taxonomy" id="360622"/>
    <lineage>
        <taxon>Eukaryota</taxon>
        <taxon>Viridiplantae</taxon>
        <taxon>Streptophyta</taxon>
        <taxon>Embryophyta</taxon>
        <taxon>Tracheophyta</taxon>
        <taxon>Spermatophyta</taxon>
        <taxon>Magnoliopsida</taxon>
        <taxon>eudicotyledons</taxon>
        <taxon>Gunneridae</taxon>
        <taxon>Pentapetalae</taxon>
        <taxon>asterids</taxon>
        <taxon>campanulids</taxon>
        <taxon>Apiales</taxon>
        <taxon>Apiaceae</taxon>
        <taxon>Apioideae</taxon>
        <taxon>apioid superclade</taxon>
        <taxon>Tordylieae</taxon>
        <taxon>Tordyliinae</taxon>
        <taxon>Heracleum</taxon>
    </lineage>
</organism>
<dbReference type="EMBL" id="JAUIZM010000005">
    <property type="protein sequence ID" value="KAK1383223.1"/>
    <property type="molecule type" value="Genomic_DNA"/>
</dbReference>
<evidence type="ECO:0000256" key="6">
    <source>
        <dbReference type="SAM" id="Coils"/>
    </source>
</evidence>
<comment type="caution">
    <text evidence="8">The sequence shown here is derived from an EMBL/GenBank/DDBJ whole genome shotgun (WGS) entry which is preliminary data.</text>
</comment>
<feature type="region of interest" description="Disordered" evidence="7">
    <location>
        <begin position="436"/>
        <end position="464"/>
    </location>
</feature>
<evidence type="ECO:0000256" key="5">
    <source>
        <dbReference type="RuleBase" id="RU364012"/>
    </source>
</evidence>
<name>A0AAD8MTD0_9APIA</name>
<dbReference type="GO" id="GO:0030154">
    <property type="term" value="P:cell differentiation"/>
    <property type="evidence" value="ECO:0007669"/>
    <property type="project" value="UniProtKB-KW"/>
</dbReference>
<reference evidence="8" key="1">
    <citation type="submission" date="2023-02" db="EMBL/GenBank/DDBJ databases">
        <title>Genome of toxic invasive species Heracleum sosnowskyi carries increased number of genes despite the absence of recent whole-genome duplications.</title>
        <authorList>
            <person name="Schelkunov M."/>
            <person name="Shtratnikova V."/>
            <person name="Makarenko M."/>
            <person name="Klepikova A."/>
            <person name="Omelchenko D."/>
            <person name="Novikova G."/>
            <person name="Obukhova E."/>
            <person name="Bogdanov V."/>
            <person name="Penin A."/>
            <person name="Logacheva M."/>
        </authorList>
    </citation>
    <scope>NUCLEOTIDE SEQUENCE</scope>
    <source>
        <strain evidence="8">Hsosn_3</strain>
        <tissue evidence="8">Leaf</tissue>
    </source>
</reference>
<keyword evidence="2 5" id="KW-0217">Developmental protein</keyword>
<dbReference type="PANTHER" id="PTHR31791:SF41">
    <property type="entry name" value="FRIGIDA-LIKE PROTEIN"/>
    <property type="match status" value="1"/>
</dbReference>
<evidence type="ECO:0000256" key="4">
    <source>
        <dbReference type="ARBA" id="ARBA00023089"/>
    </source>
</evidence>
<comment type="similarity">
    <text evidence="1 5">Belongs to the Frigida family.</text>
</comment>
<reference evidence="8" key="2">
    <citation type="submission" date="2023-05" db="EMBL/GenBank/DDBJ databases">
        <authorList>
            <person name="Schelkunov M.I."/>
        </authorList>
    </citation>
    <scope>NUCLEOTIDE SEQUENCE</scope>
    <source>
        <strain evidence="8">Hsosn_3</strain>
        <tissue evidence="8">Leaf</tissue>
    </source>
</reference>
<proteinExistence type="inferred from homology"/>
<keyword evidence="9" id="KW-1185">Reference proteome</keyword>
<evidence type="ECO:0000256" key="1">
    <source>
        <dbReference type="ARBA" id="ARBA00008956"/>
    </source>
</evidence>
<keyword evidence="6" id="KW-0175">Coiled coil</keyword>
<sequence length="559" mass="61720">MDKTGVLIKQLGKVFLDLESHKEAAEDKVLWKEIEEHFCQLQTTMVKQLSELESKEKAFKEEESDFYSFLEVREANVAAKEQDMMDRIQELKNEAVAAIAEVRAMHPSASLESMDVGYNKESKVSSPSGDKNAIFTAQEEPHKTVESDGVVGEIELLHELTQFCEQMNAKGLLSFIVENEKILPRIRDVLSVALESASEPGRLVLASLEGFFPSDPKTQDGNKKDAVLQGMRQSCLVILDAMATLLAKADPRADHLLNPEIKQQAKAIADMWKPNMATAGKHAANGKSLEAEAFLQLLAIYRIASEFDDDELCKLVIFVAQKRQLPKLCRSLGLAHKMPGIVESLVNSGKQIDAVHLAHAFQLTESFPLVPLLQTYLKDLRRNSQGKKGGAGSGQKDANAQELAALKVVIQCVHDYNLEADYPLDPLHRRVAQLEKANPDKKRFGESGKNQQAKKPRTNGGFRAPPAAATVVSRQAAANTGDRAYAGIAERFPRAVPDPYTYQAPTQSTYGQPGYDHRSYYYPHGERVAAPTYTAYNTAPPSYASYTSSGMPTSHPSYI</sequence>
<evidence type="ECO:0000313" key="9">
    <source>
        <dbReference type="Proteomes" id="UP001237642"/>
    </source>
</evidence>
<feature type="coiled-coil region" evidence="6">
    <location>
        <begin position="74"/>
        <end position="101"/>
    </location>
</feature>
<evidence type="ECO:0000313" key="8">
    <source>
        <dbReference type="EMBL" id="KAK1383223.1"/>
    </source>
</evidence>
<keyword evidence="4 5" id="KW-0287">Flowering</keyword>
<evidence type="ECO:0000256" key="3">
    <source>
        <dbReference type="ARBA" id="ARBA00022782"/>
    </source>
</evidence>
<dbReference type="Proteomes" id="UP001237642">
    <property type="component" value="Unassembled WGS sequence"/>
</dbReference>
<protein>
    <recommendedName>
        <fullName evidence="5">FRIGIDA-like protein</fullName>
    </recommendedName>
</protein>
<dbReference type="AlphaFoldDB" id="A0AAD8MTD0"/>
<feature type="compositionally biased region" description="Basic and acidic residues" evidence="7">
    <location>
        <begin position="437"/>
        <end position="446"/>
    </location>
</feature>
<dbReference type="PANTHER" id="PTHR31791">
    <property type="entry name" value="FRIGIDA-LIKE PROTEIN 3-RELATED"/>
    <property type="match status" value="1"/>
</dbReference>